<dbReference type="AlphaFoldDB" id="A0AAV5UII9"/>
<feature type="non-terminal residue" evidence="2">
    <location>
        <position position="109"/>
    </location>
</feature>
<comment type="caution">
    <text evidence="2">The sequence shown here is derived from an EMBL/GenBank/DDBJ whole genome shotgun (WGS) entry which is preliminary data.</text>
</comment>
<keyword evidence="3" id="KW-1185">Reference proteome</keyword>
<evidence type="ECO:0000313" key="2">
    <source>
        <dbReference type="EMBL" id="GMT06133.1"/>
    </source>
</evidence>
<proteinExistence type="predicted"/>
<name>A0AAV5UII9_9BILA</name>
<dbReference type="Proteomes" id="UP001432027">
    <property type="component" value="Unassembled WGS sequence"/>
</dbReference>
<feature type="compositionally biased region" description="Polar residues" evidence="1">
    <location>
        <begin position="48"/>
        <end position="61"/>
    </location>
</feature>
<feature type="compositionally biased region" description="Polar residues" evidence="1">
    <location>
        <begin position="12"/>
        <end position="22"/>
    </location>
</feature>
<gene>
    <name evidence="2" type="ORF">PENTCL1PPCAC_28307</name>
</gene>
<dbReference type="EMBL" id="BTSX01000006">
    <property type="protein sequence ID" value="GMT06133.1"/>
    <property type="molecule type" value="Genomic_DNA"/>
</dbReference>
<organism evidence="2 3">
    <name type="scientific">Pristionchus entomophagus</name>
    <dbReference type="NCBI Taxonomy" id="358040"/>
    <lineage>
        <taxon>Eukaryota</taxon>
        <taxon>Metazoa</taxon>
        <taxon>Ecdysozoa</taxon>
        <taxon>Nematoda</taxon>
        <taxon>Chromadorea</taxon>
        <taxon>Rhabditida</taxon>
        <taxon>Rhabditina</taxon>
        <taxon>Diplogasteromorpha</taxon>
        <taxon>Diplogasteroidea</taxon>
        <taxon>Neodiplogasteridae</taxon>
        <taxon>Pristionchus</taxon>
    </lineage>
</organism>
<feature type="region of interest" description="Disordered" evidence="1">
    <location>
        <begin position="1"/>
        <end position="61"/>
    </location>
</feature>
<protein>
    <submittedName>
        <fullName evidence="2">Uncharacterized protein</fullName>
    </submittedName>
</protein>
<sequence>LSTTRDDRSLPLPNSISTQSASARKYDRRNLSTAPPRKPRRTFKEVNFGSNNDLNKSKSENTISISNDDLSHRIVNLVRNRTCWMDVDSGLSLFANPFDDLSGERCTLN</sequence>
<evidence type="ECO:0000256" key="1">
    <source>
        <dbReference type="SAM" id="MobiDB-lite"/>
    </source>
</evidence>
<accession>A0AAV5UII9</accession>
<reference evidence="2" key="1">
    <citation type="submission" date="2023-10" db="EMBL/GenBank/DDBJ databases">
        <title>Genome assembly of Pristionchus species.</title>
        <authorList>
            <person name="Yoshida K."/>
            <person name="Sommer R.J."/>
        </authorList>
    </citation>
    <scope>NUCLEOTIDE SEQUENCE</scope>
    <source>
        <strain evidence="2">RS0144</strain>
    </source>
</reference>
<feature type="non-terminal residue" evidence="2">
    <location>
        <position position="1"/>
    </location>
</feature>
<evidence type="ECO:0000313" key="3">
    <source>
        <dbReference type="Proteomes" id="UP001432027"/>
    </source>
</evidence>